<feature type="region of interest" description="Disordered" evidence="1">
    <location>
        <begin position="32"/>
        <end position="80"/>
    </location>
</feature>
<reference evidence="4" key="3">
    <citation type="submission" date="2021-06" db="EMBL/GenBank/DDBJ databases">
        <title>Genomic Description and Analysis of Intracellular Bacteria, Candidatus Berkiella cookevillensis and Candidatus Berkiella aquae.</title>
        <authorList>
            <person name="Kidane D.T."/>
            <person name="Mehari Y.T."/>
            <person name="Rice F.C."/>
            <person name="Arivett B.A."/>
            <person name="Farone A.L."/>
            <person name="Berk S.G."/>
            <person name="Farone M.B."/>
        </authorList>
    </citation>
    <scope>NUCLEOTIDE SEQUENCE</scope>
    <source>
        <strain evidence="4">HT99</strain>
    </source>
</reference>
<dbReference type="RefSeq" id="WP_075067134.1">
    <property type="nucleotide sequence ID" value="NZ_LKAJ02000001.1"/>
</dbReference>
<gene>
    <name evidence="4" type="ORF">HT99x_009855</name>
    <name evidence="3" type="ORF">HT99x_02528</name>
</gene>
<evidence type="ECO:0000313" key="4">
    <source>
        <dbReference type="EMBL" id="MCS5711733.1"/>
    </source>
</evidence>
<evidence type="ECO:0000256" key="1">
    <source>
        <dbReference type="SAM" id="MobiDB-lite"/>
    </source>
</evidence>
<name>A0A0Q9YKW0_9GAMM</name>
<feature type="compositionally biased region" description="Polar residues" evidence="1">
    <location>
        <begin position="58"/>
        <end position="67"/>
    </location>
</feature>
<evidence type="ECO:0000313" key="5">
    <source>
        <dbReference type="Proteomes" id="UP000051497"/>
    </source>
</evidence>
<keyword evidence="5" id="KW-1185">Reference proteome</keyword>
<dbReference type="STRING" id="295108.HT99x_02528"/>
<reference evidence="3" key="1">
    <citation type="submission" date="2015-09" db="EMBL/GenBank/DDBJ databases">
        <title>Draft Genome Sequences of Two Novel Amoeba-resistant Intranuclear Bacteria, Candidatus Berkiella cookevillensis and Candidatus Berkiella aquae.</title>
        <authorList>
            <person name="Mehari Y.T."/>
            <person name="Arivett B.A."/>
            <person name="Farone A.L."/>
            <person name="Gunderson J.H."/>
            <person name="Farone M.B."/>
        </authorList>
    </citation>
    <scope>NUCLEOTIDE SEQUENCE [LARGE SCALE GENOMIC DNA]</scope>
    <source>
        <strain evidence="3">HT99</strain>
    </source>
</reference>
<comment type="caution">
    <text evidence="3">The sequence shown here is derived from an EMBL/GenBank/DDBJ whole genome shotgun (WGS) entry which is preliminary data.</text>
</comment>
<keyword evidence="2" id="KW-0732">Signal</keyword>
<reference evidence="4" key="2">
    <citation type="journal article" date="2016" name="Genome Announc.">
        <title>Draft Genome Sequences of Two Novel Amoeba-Resistant Intranuclear Bacteria, 'Candidatus Berkiella cookevillensis' and 'Candidatus Berkiella aquae'.</title>
        <authorList>
            <person name="Mehari Y.T."/>
            <person name="Arivett B.A."/>
            <person name="Farone A.L."/>
            <person name="Gunderson J.H."/>
            <person name="Farone M.B."/>
        </authorList>
    </citation>
    <scope>NUCLEOTIDE SEQUENCE</scope>
    <source>
        <strain evidence="4">HT99</strain>
    </source>
</reference>
<dbReference type="Proteomes" id="UP000051497">
    <property type="component" value="Unassembled WGS sequence"/>
</dbReference>
<accession>A0A0Q9YKW0</accession>
<proteinExistence type="predicted"/>
<feature type="compositionally biased region" description="Low complexity" evidence="1">
    <location>
        <begin position="32"/>
        <end position="48"/>
    </location>
</feature>
<evidence type="ECO:0000313" key="3">
    <source>
        <dbReference type="EMBL" id="KRG20425.1"/>
    </source>
</evidence>
<dbReference type="EMBL" id="LKAJ01000012">
    <property type="protein sequence ID" value="KRG20425.1"/>
    <property type="molecule type" value="Genomic_DNA"/>
</dbReference>
<organism evidence="3">
    <name type="scientific">Candidatus Berkiella aquae</name>
    <dbReference type="NCBI Taxonomy" id="295108"/>
    <lineage>
        <taxon>Bacteria</taxon>
        <taxon>Pseudomonadati</taxon>
        <taxon>Pseudomonadota</taxon>
        <taxon>Gammaproteobacteria</taxon>
        <taxon>Candidatus Berkiellales</taxon>
        <taxon>Candidatus Berkiellaceae</taxon>
        <taxon>Candidatus Berkiella</taxon>
    </lineage>
</organism>
<sequence>MQKCLRIAVITMALGFVSASYAETQQPAKATTNEQAAQATQSHATSTADQVLLGGNAQAPTTNNQSAMMHEHNLNDEEMD</sequence>
<feature type="compositionally biased region" description="Basic and acidic residues" evidence="1">
    <location>
        <begin position="69"/>
        <end position="80"/>
    </location>
</feature>
<feature type="signal peptide" evidence="2">
    <location>
        <begin position="1"/>
        <end position="22"/>
    </location>
</feature>
<dbReference type="AlphaFoldDB" id="A0A0Q9YKW0"/>
<evidence type="ECO:0000256" key="2">
    <source>
        <dbReference type="SAM" id="SignalP"/>
    </source>
</evidence>
<dbReference type="EMBL" id="LKAJ02000001">
    <property type="protein sequence ID" value="MCS5711733.1"/>
    <property type="molecule type" value="Genomic_DNA"/>
</dbReference>
<feature type="chain" id="PRO_5043129680" description="Copper resistance protein B" evidence="2">
    <location>
        <begin position="23"/>
        <end position="80"/>
    </location>
</feature>
<protein>
    <recommendedName>
        <fullName evidence="6">Copper resistance protein B</fullName>
    </recommendedName>
</protein>
<evidence type="ECO:0008006" key="6">
    <source>
        <dbReference type="Google" id="ProtNLM"/>
    </source>
</evidence>